<sequence>REKNVNRELALVFTLLIRKTEYFETIKYTDKLIIRATHEGNID</sequence>
<accession>A0A2K3MIY1</accession>
<name>A0A2K3MIY1_TRIPR</name>
<feature type="non-terminal residue" evidence="1">
    <location>
        <position position="1"/>
    </location>
</feature>
<gene>
    <name evidence="1" type="ORF">L195_g046868</name>
</gene>
<comment type="caution">
    <text evidence="1">The sequence shown here is derived from an EMBL/GenBank/DDBJ whole genome shotgun (WGS) entry which is preliminary data.</text>
</comment>
<dbReference type="EMBL" id="ASHM01063838">
    <property type="protein sequence ID" value="PNX90742.1"/>
    <property type="molecule type" value="Genomic_DNA"/>
</dbReference>
<proteinExistence type="predicted"/>
<dbReference type="AlphaFoldDB" id="A0A2K3MIY1"/>
<reference evidence="1 2" key="1">
    <citation type="journal article" date="2014" name="Am. J. Bot.">
        <title>Genome assembly and annotation for red clover (Trifolium pratense; Fabaceae).</title>
        <authorList>
            <person name="Istvanek J."/>
            <person name="Jaros M."/>
            <person name="Krenek A."/>
            <person name="Repkova J."/>
        </authorList>
    </citation>
    <scope>NUCLEOTIDE SEQUENCE [LARGE SCALE GENOMIC DNA]</scope>
    <source>
        <strain evidence="2">cv. Tatra</strain>
        <tissue evidence="1">Young leaves</tissue>
    </source>
</reference>
<dbReference type="Proteomes" id="UP000236291">
    <property type="component" value="Unassembled WGS sequence"/>
</dbReference>
<reference evidence="1 2" key="2">
    <citation type="journal article" date="2017" name="Front. Plant Sci.">
        <title>Gene Classification and Mining of Molecular Markers Useful in Red Clover (Trifolium pratense) Breeding.</title>
        <authorList>
            <person name="Istvanek J."/>
            <person name="Dluhosova J."/>
            <person name="Dluhos P."/>
            <person name="Patkova L."/>
            <person name="Nedelnik J."/>
            <person name="Repkova J."/>
        </authorList>
    </citation>
    <scope>NUCLEOTIDE SEQUENCE [LARGE SCALE GENOMIC DNA]</scope>
    <source>
        <strain evidence="2">cv. Tatra</strain>
        <tissue evidence="1">Young leaves</tissue>
    </source>
</reference>
<evidence type="ECO:0000313" key="2">
    <source>
        <dbReference type="Proteomes" id="UP000236291"/>
    </source>
</evidence>
<evidence type="ECO:0000313" key="1">
    <source>
        <dbReference type="EMBL" id="PNX90742.1"/>
    </source>
</evidence>
<organism evidence="1 2">
    <name type="scientific">Trifolium pratense</name>
    <name type="common">Red clover</name>
    <dbReference type="NCBI Taxonomy" id="57577"/>
    <lineage>
        <taxon>Eukaryota</taxon>
        <taxon>Viridiplantae</taxon>
        <taxon>Streptophyta</taxon>
        <taxon>Embryophyta</taxon>
        <taxon>Tracheophyta</taxon>
        <taxon>Spermatophyta</taxon>
        <taxon>Magnoliopsida</taxon>
        <taxon>eudicotyledons</taxon>
        <taxon>Gunneridae</taxon>
        <taxon>Pentapetalae</taxon>
        <taxon>rosids</taxon>
        <taxon>fabids</taxon>
        <taxon>Fabales</taxon>
        <taxon>Fabaceae</taxon>
        <taxon>Papilionoideae</taxon>
        <taxon>50 kb inversion clade</taxon>
        <taxon>NPAAA clade</taxon>
        <taxon>Hologalegina</taxon>
        <taxon>IRL clade</taxon>
        <taxon>Trifolieae</taxon>
        <taxon>Trifolium</taxon>
    </lineage>
</organism>
<protein>
    <submittedName>
        <fullName evidence="1">Uncharacterized protein</fullName>
    </submittedName>
</protein>